<proteinExistence type="predicted"/>
<name>A0A251STS4_HELAN</name>
<evidence type="ECO:0000313" key="3">
    <source>
        <dbReference type="Proteomes" id="UP000215914"/>
    </source>
</evidence>
<reference evidence="3" key="1">
    <citation type="journal article" date="2017" name="Nature">
        <title>The sunflower genome provides insights into oil metabolism, flowering and Asterid evolution.</title>
        <authorList>
            <person name="Badouin H."/>
            <person name="Gouzy J."/>
            <person name="Grassa C.J."/>
            <person name="Murat F."/>
            <person name="Staton S.E."/>
            <person name="Cottret L."/>
            <person name="Lelandais-Briere C."/>
            <person name="Owens G.L."/>
            <person name="Carrere S."/>
            <person name="Mayjonade B."/>
            <person name="Legrand L."/>
            <person name="Gill N."/>
            <person name="Kane N.C."/>
            <person name="Bowers J.E."/>
            <person name="Hubner S."/>
            <person name="Bellec A."/>
            <person name="Berard A."/>
            <person name="Berges H."/>
            <person name="Blanchet N."/>
            <person name="Boniface M.C."/>
            <person name="Brunel D."/>
            <person name="Catrice O."/>
            <person name="Chaidir N."/>
            <person name="Claudel C."/>
            <person name="Donnadieu C."/>
            <person name="Faraut T."/>
            <person name="Fievet G."/>
            <person name="Helmstetter N."/>
            <person name="King M."/>
            <person name="Knapp S.J."/>
            <person name="Lai Z."/>
            <person name="Le Paslier M.C."/>
            <person name="Lippi Y."/>
            <person name="Lorenzon L."/>
            <person name="Mandel J.R."/>
            <person name="Marage G."/>
            <person name="Marchand G."/>
            <person name="Marquand E."/>
            <person name="Bret-Mestries E."/>
            <person name="Morien E."/>
            <person name="Nambeesan S."/>
            <person name="Nguyen T."/>
            <person name="Pegot-Espagnet P."/>
            <person name="Pouilly N."/>
            <person name="Raftis F."/>
            <person name="Sallet E."/>
            <person name="Schiex T."/>
            <person name="Thomas J."/>
            <person name="Vandecasteele C."/>
            <person name="Vares D."/>
            <person name="Vear F."/>
            <person name="Vautrin S."/>
            <person name="Crespi M."/>
            <person name="Mangin B."/>
            <person name="Burke J.M."/>
            <person name="Salse J."/>
            <person name="Munos S."/>
            <person name="Vincourt P."/>
            <person name="Rieseberg L.H."/>
            <person name="Langlade N.B."/>
        </authorList>
    </citation>
    <scope>NUCLEOTIDE SEQUENCE [LARGE SCALE GENOMIC DNA]</scope>
    <source>
        <strain evidence="3">cv. SF193</strain>
    </source>
</reference>
<feature type="transmembrane region" description="Helical" evidence="1">
    <location>
        <begin position="32"/>
        <end position="53"/>
    </location>
</feature>
<keyword evidence="1" id="KW-1133">Transmembrane helix</keyword>
<sequence>MDFRREKCEKPYVFTRDPLWYPYPHGLTRIRFFYKTLASASLIATITILVICLSPPRFTNPKYQHSLVLLQLKVARLHMESTGQMVQAAYGRRVRWFRLHMVEYRLDGSGLQAAYGRVRVRLQVPTPLQTLSPLYS</sequence>
<evidence type="ECO:0000313" key="2">
    <source>
        <dbReference type="EMBL" id="OTG01892.1"/>
    </source>
</evidence>
<accession>A0A251STS4</accession>
<evidence type="ECO:0000256" key="1">
    <source>
        <dbReference type="SAM" id="Phobius"/>
    </source>
</evidence>
<organism evidence="2 3">
    <name type="scientific">Helianthus annuus</name>
    <name type="common">Common sunflower</name>
    <dbReference type="NCBI Taxonomy" id="4232"/>
    <lineage>
        <taxon>Eukaryota</taxon>
        <taxon>Viridiplantae</taxon>
        <taxon>Streptophyta</taxon>
        <taxon>Embryophyta</taxon>
        <taxon>Tracheophyta</taxon>
        <taxon>Spermatophyta</taxon>
        <taxon>Magnoliopsida</taxon>
        <taxon>eudicotyledons</taxon>
        <taxon>Gunneridae</taxon>
        <taxon>Pentapetalae</taxon>
        <taxon>asterids</taxon>
        <taxon>campanulids</taxon>
        <taxon>Asterales</taxon>
        <taxon>Asteraceae</taxon>
        <taxon>Asteroideae</taxon>
        <taxon>Heliantheae alliance</taxon>
        <taxon>Heliantheae</taxon>
        <taxon>Helianthus</taxon>
    </lineage>
</organism>
<keyword evidence="1" id="KW-0812">Transmembrane</keyword>
<keyword evidence="3" id="KW-1185">Reference proteome</keyword>
<gene>
    <name evidence="2" type="ORF">HannXRQ_Chr13g0406981</name>
</gene>
<dbReference type="Proteomes" id="UP000215914">
    <property type="component" value="Chromosome 13"/>
</dbReference>
<keyword evidence="1" id="KW-0472">Membrane</keyword>
<dbReference type="EMBL" id="CM007902">
    <property type="protein sequence ID" value="OTG01892.1"/>
    <property type="molecule type" value="Genomic_DNA"/>
</dbReference>
<protein>
    <submittedName>
        <fullName evidence="2">Uncharacterized protein</fullName>
    </submittedName>
</protein>
<dbReference type="AlphaFoldDB" id="A0A251STS4"/>
<dbReference type="InParanoid" id="A0A251STS4"/>